<evidence type="ECO:0000256" key="2">
    <source>
        <dbReference type="ARBA" id="ARBA00012247"/>
    </source>
</evidence>
<proteinExistence type="inferred from homology"/>
<dbReference type="PROSITE" id="PS51704">
    <property type="entry name" value="GP_PDE"/>
    <property type="match status" value="1"/>
</dbReference>
<organism evidence="9 10">
    <name type="scientific">Epichloe bromicola</name>
    <dbReference type="NCBI Taxonomy" id="79588"/>
    <lineage>
        <taxon>Eukaryota</taxon>
        <taxon>Fungi</taxon>
        <taxon>Dikarya</taxon>
        <taxon>Ascomycota</taxon>
        <taxon>Pezizomycotina</taxon>
        <taxon>Sordariomycetes</taxon>
        <taxon>Hypocreomycetidae</taxon>
        <taxon>Hypocreales</taxon>
        <taxon>Clavicipitaceae</taxon>
        <taxon>Epichloe</taxon>
    </lineage>
</organism>
<dbReference type="InterPro" id="IPR030395">
    <property type="entry name" value="GP_PDE_dom"/>
</dbReference>
<dbReference type="SUPFAM" id="SSF51695">
    <property type="entry name" value="PLC-like phosphodiesterases"/>
    <property type="match status" value="1"/>
</dbReference>
<keyword evidence="10" id="KW-1185">Reference proteome</keyword>
<dbReference type="InterPro" id="IPR017946">
    <property type="entry name" value="PLC-like_Pdiesterase_TIM-brl"/>
</dbReference>
<name>A0ABQ0CTS2_9HYPO</name>
<keyword evidence="3 7" id="KW-0732">Signal</keyword>
<dbReference type="Pfam" id="PF03009">
    <property type="entry name" value="GDPD"/>
    <property type="match status" value="1"/>
</dbReference>
<accession>A0ABQ0CTS2</accession>
<evidence type="ECO:0000256" key="1">
    <source>
        <dbReference type="ARBA" id="ARBA00007277"/>
    </source>
</evidence>
<evidence type="ECO:0000256" key="7">
    <source>
        <dbReference type="SAM" id="SignalP"/>
    </source>
</evidence>
<evidence type="ECO:0000256" key="3">
    <source>
        <dbReference type="ARBA" id="ARBA00022729"/>
    </source>
</evidence>
<dbReference type="PANTHER" id="PTHR43620">
    <property type="entry name" value="GLYCEROPHOSPHORYL DIESTER PHOSPHODIESTERASE"/>
    <property type="match status" value="1"/>
</dbReference>
<keyword evidence="5" id="KW-0378">Hydrolase</keyword>
<protein>
    <recommendedName>
        <fullName evidence="2">glycerophosphodiester phosphodiesterase</fullName>
        <ecNumber evidence="2">3.1.4.46</ecNumber>
    </recommendedName>
</protein>
<keyword evidence="4" id="KW-0319">Glycerol metabolism</keyword>
<feature type="domain" description="GP-PDE" evidence="8">
    <location>
        <begin position="70"/>
        <end position="397"/>
    </location>
</feature>
<evidence type="ECO:0000313" key="9">
    <source>
        <dbReference type="EMBL" id="GAB0136843.1"/>
    </source>
</evidence>
<dbReference type="EC" id="3.1.4.46" evidence="2"/>
<dbReference type="Gene3D" id="3.20.20.190">
    <property type="entry name" value="Phosphatidylinositol (PI) phosphodiesterase"/>
    <property type="match status" value="1"/>
</dbReference>
<evidence type="ECO:0000313" key="10">
    <source>
        <dbReference type="Proteomes" id="UP001562357"/>
    </source>
</evidence>
<feature type="chain" id="PRO_5045432891" description="glycerophosphodiester phosphodiesterase" evidence="7">
    <location>
        <begin position="21"/>
        <end position="422"/>
    </location>
</feature>
<gene>
    <name evidence="9" type="primary">g5131</name>
    <name evidence="9" type="ORF">EsDP_00005131</name>
</gene>
<reference evidence="10" key="1">
    <citation type="submission" date="2024-06" db="EMBL/GenBank/DDBJ databases">
        <title>Draft Genome Sequences of Epichloe bromicola Strains Isolated from Elymus ciliaris.</title>
        <authorList>
            <consortium name="Epichloe bromicola genome sequencing consortium"/>
            <person name="Miura A."/>
            <person name="Imano S."/>
            <person name="Ashida A."/>
            <person name="Sato I."/>
            <person name="Chiba S."/>
            <person name="Tanaka A."/>
            <person name="Camagna M."/>
            <person name="Takemoto D."/>
        </authorList>
    </citation>
    <scope>NUCLEOTIDE SEQUENCE [LARGE SCALE GENOMIC DNA]</scope>
    <source>
        <strain evidence="10">DP</strain>
    </source>
</reference>
<sequence>MRSVVSSLLVGLAAVSLVSGSPCPTRPTRPKPVKHIDLGPRPYFLVNDMSDGPLKSKLESCKEMTAKPSTFSIGHRGGACLQFPEHSKESNMAGARMGAGVLECDVTFTKDRQLVCRHSQCDLHTTTNIVDVPALNAKCTRPFAAAEDDGHGGGKPASAKCCTSDITLAEFKSLCAKMDASNATATTPKDYLGGTPGWRTDLYATCGKLMDLKEHIALVEALGLHHTPELKAPEVPMPFAGDYTHDMFAQQMIDAYKRAGVPASRVMPQSFEAESLRYWLKSEPDFGNNAILLDDSGDMGRMTEAVDNLTLYANEGIKSMAPPMHYLVEVRNGTMVPSAYAKKAKELGLRLITWSLDRSPPLALVHAKGDYYYSSVQDIVTKDGDLYNYVDVLARQVGVSGMFSDWSATVTYYANCFGIQLV</sequence>
<feature type="signal peptide" evidence="7">
    <location>
        <begin position="1"/>
        <end position="20"/>
    </location>
</feature>
<comment type="catalytic activity">
    <reaction evidence="6">
        <text>a sn-glycero-3-phosphodiester + H2O = an alcohol + sn-glycerol 3-phosphate + H(+)</text>
        <dbReference type="Rhea" id="RHEA:12969"/>
        <dbReference type="ChEBI" id="CHEBI:15377"/>
        <dbReference type="ChEBI" id="CHEBI:15378"/>
        <dbReference type="ChEBI" id="CHEBI:30879"/>
        <dbReference type="ChEBI" id="CHEBI:57597"/>
        <dbReference type="ChEBI" id="CHEBI:83408"/>
        <dbReference type="EC" id="3.1.4.46"/>
    </reaction>
</comment>
<dbReference type="EMBL" id="BAAFGZ010000226">
    <property type="protein sequence ID" value="GAB0136843.1"/>
    <property type="molecule type" value="Genomic_DNA"/>
</dbReference>
<comment type="similarity">
    <text evidence="1">Belongs to the glycerophosphoryl diester phosphodiesterase family.</text>
</comment>
<comment type="caution">
    <text evidence="9">The sequence shown here is derived from an EMBL/GenBank/DDBJ whole genome shotgun (WGS) entry which is preliminary data.</text>
</comment>
<evidence type="ECO:0000256" key="6">
    <source>
        <dbReference type="ARBA" id="ARBA00047512"/>
    </source>
</evidence>
<evidence type="ECO:0000256" key="5">
    <source>
        <dbReference type="ARBA" id="ARBA00022801"/>
    </source>
</evidence>
<evidence type="ECO:0000256" key="4">
    <source>
        <dbReference type="ARBA" id="ARBA00022798"/>
    </source>
</evidence>
<dbReference type="Proteomes" id="UP001562357">
    <property type="component" value="Unassembled WGS sequence"/>
</dbReference>
<dbReference type="PANTHER" id="PTHR43620:SF7">
    <property type="entry name" value="GLYCEROPHOSPHODIESTER PHOSPHODIESTERASE GDPD5-RELATED"/>
    <property type="match status" value="1"/>
</dbReference>
<evidence type="ECO:0000259" key="8">
    <source>
        <dbReference type="PROSITE" id="PS51704"/>
    </source>
</evidence>